<dbReference type="AlphaFoldDB" id="A0A1I5N9B7"/>
<reference evidence="1 2" key="1">
    <citation type="submission" date="2016-10" db="EMBL/GenBank/DDBJ databases">
        <authorList>
            <person name="de Groot N.N."/>
        </authorList>
    </citation>
    <scope>NUCLEOTIDE SEQUENCE [LARGE SCALE GENOMIC DNA]</scope>
    <source>
        <strain evidence="1 2">DSM 44637</strain>
    </source>
</reference>
<dbReference type="Proteomes" id="UP000199137">
    <property type="component" value="Unassembled WGS sequence"/>
</dbReference>
<proteinExistence type="predicted"/>
<dbReference type="STRING" id="112413.SAMN05421854_104300"/>
<name>A0A1I5N9B7_9PSEU</name>
<protein>
    <submittedName>
        <fullName evidence="1">Uncharacterized protein</fullName>
    </submittedName>
</protein>
<sequence length="72" mass="7285">MSVVVPPQLVAAAAERGCCGRDLAAGSAGVDPAGLHTRGMSDRGSPRHGETVVVLPVKRAGEAAVLKISFPH</sequence>
<gene>
    <name evidence="1" type="ORF">SAMN05421854_104300</name>
</gene>
<evidence type="ECO:0000313" key="2">
    <source>
        <dbReference type="Proteomes" id="UP000199137"/>
    </source>
</evidence>
<evidence type="ECO:0000313" key="1">
    <source>
        <dbReference type="EMBL" id="SFP18280.1"/>
    </source>
</evidence>
<dbReference type="EMBL" id="FOWC01000004">
    <property type="protein sequence ID" value="SFP18280.1"/>
    <property type="molecule type" value="Genomic_DNA"/>
</dbReference>
<accession>A0A1I5N9B7</accession>
<organism evidence="1 2">
    <name type="scientific">Amycolatopsis rubida</name>
    <dbReference type="NCBI Taxonomy" id="112413"/>
    <lineage>
        <taxon>Bacteria</taxon>
        <taxon>Bacillati</taxon>
        <taxon>Actinomycetota</taxon>
        <taxon>Actinomycetes</taxon>
        <taxon>Pseudonocardiales</taxon>
        <taxon>Pseudonocardiaceae</taxon>
        <taxon>Amycolatopsis</taxon>
    </lineage>
</organism>